<keyword evidence="1" id="KW-0732">Signal</keyword>
<dbReference type="Pfam" id="PF13585">
    <property type="entry name" value="CHU_C"/>
    <property type="match status" value="1"/>
</dbReference>
<sequence>MSIPLSRIAVVLFLLLFVCQRSAHSQQCYPTFYNLLSVNGDAAGNAVVYTSTGAIVVAGKADLNRNSKWDGLLLKTDDQGNVLWARSAGGPENDVLVKVKETADKGLVAVGHSEDAGIPRLWVIKTDAAGQLSWSKVIDIENKPLAGKDIIELSTGGFALIGNANDSTAQSDGILARLDASGNLLWSQLYDGGGADGFNSLLEVNGELLVAGYITGDLKDAILLRADMSDGHPLSTLKYSRYQDCEEQGLSLTAIPGGYSWSIKVSQPTPKYRYPDVYLVKIKASANGNNYLVQKHLMYPSGGNGVVNLQVLPSKDNNGFVYIMDGPPRNGWPQFGKTESEGSQEWNRSYNYLPGNFCGLDFTGNFGYVITGNANDVGQAICLIKTDLAGIGGGCGFNSSGGAEGDYDEITGTPFTWSSNRQPAATEPLFSPVVTDEVVTVKTPCKAQVCPPLPPTDNGNSCATSFMTEIREPYSTQLMDAARTSDGDIVTIGTRSYYWSIRPQIIKLKPGGNIRWSKQFRSYRKGESVFPDYRRVINTKDNNILVLGTEAITINHGTSDSGVVMKLDYNGNILWSKRMAKNYGEYFSNVQETEDGSFIITSTQNYGFPPLGNAILRLDKNGNILWQKSVTGHFMDNRTLRAMYYDNGSIYLAFDYYISYSGPNDMLVFKLNANNGDYLWGKHIKGGAEEISITGITKIKDTVYVGIGLDKYISWGNNELTAAVIKLKDATGEQMQGFRLNKPWIIKHKDYVWMSQRTNLTFTKSIDDQLVVARESAVNKDTTIRIHKLALDGSITWSRNFTLLKKQVVSTIRPDGSGFLVTGFKYDTPVLYDPVNEGFLMRLNSNGEIENSTGGCVSQLQSTGPGGAYTTPLLLTEETGEVFGTGPSGVVAKDFRPLPLDNPTMSYPSCASFSACQPATLQGPATICDLSRTWTYDASRPGGCNTPLLWQTDPVYTDILSQTENQLTVKFKMGGTTAIKAVVDAGCGLLPTTVDIEIPKPATALDLGPDIELCKDATLKLDAGTGFASYKWNDGSTNPTLEISQPGTYAITVTDKCNNQANDQIVIGDGNNYPFSIGPDVLKCAETIVTRTLPAGFQNFKWDIDYNRRDLPNEIIFFPEKDTAYILQANRANGCVFKDTLYFKIRQPLAVGLPADQTVCEGDAVKLNIDNNFSNIRWNDGYTGNTLMAKTAGRYTVQCTDLNGCNTADTFNLRLNPVPRVALPKEPFICKGVTKTLDAGNEGTSYLWSTGDRSRKIAVSSAGKWWVQVTGSNGCSTTDTAWYREIYDGPKGFLVQDTTMCLRGEITIPVKGQFSSYRWSNGSTSPQLITRIPGTYWLEVTDLSGCPGKASVQINTRDCGWGVYMPTAFSPNNDGMNDYLRPVILGRVSKYLFTVYDRWGRIVFQSNEVNKGWDGKVKNVNADIGAYVWVCIYQLEGDPEKIMKGAATLVR</sequence>
<accession>A0A365XYN0</accession>
<organism evidence="2 3">
    <name type="scientific">Chitinophaga flava</name>
    <dbReference type="NCBI Taxonomy" id="2259036"/>
    <lineage>
        <taxon>Bacteria</taxon>
        <taxon>Pseudomonadati</taxon>
        <taxon>Bacteroidota</taxon>
        <taxon>Chitinophagia</taxon>
        <taxon>Chitinophagales</taxon>
        <taxon>Chitinophagaceae</taxon>
        <taxon>Chitinophaga</taxon>
    </lineage>
</organism>
<feature type="signal peptide" evidence="1">
    <location>
        <begin position="1"/>
        <end position="23"/>
    </location>
</feature>
<reference evidence="2 3" key="1">
    <citation type="submission" date="2018-05" db="EMBL/GenBank/DDBJ databases">
        <title>Chitinophaga sp. K3CV102501T nov., isolated from isolated from a monsoon evergreen broad-leaved forest soil.</title>
        <authorList>
            <person name="Lv Y."/>
        </authorList>
    </citation>
    <scope>NUCLEOTIDE SEQUENCE [LARGE SCALE GENOMIC DNA]</scope>
    <source>
        <strain evidence="2 3">GDMCC 1.1325</strain>
    </source>
</reference>
<dbReference type="EMBL" id="QFFJ01000002">
    <property type="protein sequence ID" value="RBL90685.1"/>
    <property type="molecule type" value="Genomic_DNA"/>
</dbReference>
<dbReference type="InterPro" id="IPR026341">
    <property type="entry name" value="T9SS_type_B"/>
</dbReference>
<evidence type="ECO:0008006" key="4">
    <source>
        <dbReference type="Google" id="ProtNLM"/>
    </source>
</evidence>
<keyword evidence="3" id="KW-1185">Reference proteome</keyword>
<comment type="caution">
    <text evidence="2">The sequence shown here is derived from an EMBL/GenBank/DDBJ whole genome shotgun (WGS) entry which is preliminary data.</text>
</comment>
<dbReference type="InterPro" id="IPR011047">
    <property type="entry name" value="Quinoprotein_ADH-like_sf"/>
</dbReference>
<feature type="chain" id="PRO_5017049155" description="T9SS type B sorting domain-containing protein" evidence="1">
    <location>
        <begin position="24"/>
        <end position="1451"/>
    </location>
</feature>
<protein>
    <recommendedName>
        <fullName evidence="4">T9SS type B sorting domain-containing protein</fullName>
    </recommendedName>
</protein>
<dbReference type="PANTHER" id="PTHR42754">
    <property type="entry name" value="ENDOGLUCANASE"/>
    <property type="match status" value="1"/>
</dbReference>
<evidence type="ECO:0000256" key="1">
    <source>
        <dbReference type="SAM" id="SignalP"/>
    </source>
</evidence>
<proteinExistence type="predicted"/>
<dbReference type="RefSeq" id="WP_113619441.1">
    <property type="nucleotide sequence ID" value="NZ_QFFJ01000002.1"/>
</dbReference>
<gene>
    <name evidence="2" type="ORF">DF182_30015</name>
</gene>
<dbReference type="NCBIfam" id="TIGR04131">
    <property type="entry name" value="Bac_Flav_CTERM"/>
    <property type="match status" value="1"/>
</dbReference>
<evidence type="ECO:0000313" key="3">
    <source>
        <dbReference type="Proteomes" id="UP000253410"/>
    </source>
</evidence>
<dbReference type="SUPFAM" id="SSF50998">
    <property type="entry name" value="Quinoprotein alcohol dehydrogenase-like"/>
    <property type="match status" value="1"/>
</dbReference>
<dbReference type="Proteomes" id="UP000253410">
    <property type="component" value="Unassembled WGS sequence"/>
</dbReference>
<name>A0A365XYN0_9BACT</name>
<dbReference type="OrthoDB" id="9765926at2"/>
<dbReference type="PANTHER" id="PTHR42754:SF1">
    <property type="entry name" value="LIPOPROTEIN"/>
    <property type="match status" value="1"/>
</dbReference>
<evidence type="ECO:0000313" key="2">
    <source>
        <dbReference type="EMBL" id="RBL90685.1"/>
    </source>
</evidence>